<dbReference type="Proteomes" id="UP000779049">
    <property type="component" value="Unassembled WGS sequence"/>
</dbReference>
<organism evidence="2 3">
    <name type="scientific">Sellimonas caecigallum</name>
    <dbReference type="NCBI Taxonomy" id="2592333"/>
    <lineage>
        <taxon>Bacteria</taxon>
        <taxon>Bacillati</taxon>
        <taxon>Bacillota</taxon>
        <taxon>Clostridia</taxon>
        <taxon>Lachnospirales</taxon>
        <taxon>Lachnospiraceae</taxon>
        <taxon>Sellimonas</taxon>
    </lineage>
</organism>
<feature type="domain" description="N-acetyltransferase" evidence="1">
    <location>
        <begin position="8"/>
        <end position="168"/>
    </location>
</feature>
<dbReference type="SUPFAM" id="SSF55729">
    <property type="entry name" value="Acyl-CoA N-acyltransferases (Nat)"/>
    <property type="match status" value="1"/>
</dbReference>
<dbReference type="EMBL" id="VIRV01000020">
    <property type="protein sequence ID" value="MBY0759638.1"/>
    <property type="molecule type" value="Genomic_DNA"/>
</dbReference>
<evidence type="ECO:0000259" key="1">
    <source>
        <dbReference type="PROSITE" id="PS51186"/>
    </source>
</evidence>
<dbReference type="InterPro" id="IPR023214">
    <property type="entry name" value="HAD_sf"/>
</dbReference>
<dbReference type="SFLD" id="SFLDS00003">
    <property type="entry name" value="Haloacid_Dehalogenase"/>
    <property type="match status" value="1"/>
</dbReference>
<dbReference type="SFLD" id="SFLDG01129">
    <property type="entry name" value="C1.5:_HAD__Beta-PGM__Phosphata"/>
    <property type="match status" value="1"/>
</dbReference>
<keyword evidence="3" id="KW-1185">Reference proteome</keyword>
<evidence type="ECO:0000313" key="3">
    <source>
        <dbReference type="Proteomes" id="UP000779049"/>
    </source>
</evidence>
<sequence length="392" mass="43971">MILETKRLILREMTEGDIPALHGFLGDPEVMYAYEHGFSMEESADWCRRQMARYEKDGFGLWAVIRKEDGQLIGDCGITMQDIGKGEAEKKEEIGYHLRKDCWHQGYAIEAAGAVKKYAFEVLNLPEVYSIIRDTNLPSQKTAKRNGMKKCGESVRHYMGIDMPHLIYSVRRIPYETIFLDLDGTLIDSEQGILHSVAYALEKFGISATREEMLPFIGPPLIHSFQEYTGLTEEDAAKAVAFYRENFGVKGVYEYRLYDGVTDLLKGLKKAGKRVVMATSKPEKYARIIAEDAGILEYFDAVCGSDMDGKRLTKEDVIAYALDTCGLKEGDPSVVMVGDRRHDIQGAKAFGLASAGVLYGFGSLEELRAAGADYLFMTALEAQEYLSFQREP</sequence>
<dbReference type="InterPro" id="IPR000182">
    <property type="entry name" value="GNAT_dom"/>
</dbReference>
<dbReference type="InterPro" id="IPR036412">
    <property type="entry name" value="HAD-like_sf"/>
</dbReference>
<dbReference type="PANTHER" id="PTHR43434:SF20">
    <property type="entry name" value="5'-NUCLEOTIDASE"/>
    <property type="match status" value="1"/>
</dbReference>
<dbReference type="InterPro" id="IPR006439">
    <property type="entry name" value="HAD-SF_hydro_IA"/>
</dbReference>
<gene>
    <name evidence="2" type="ORF">FLB61_11185</name>
</gene>
<protein>
    <submittedName>
        <fullName evidence="2">GNAT family N-acetyltransferase</fullName>
    </submittedName>
</protein>
<dbReference type="Gene3D" id="3.40.50.1000">
    <property type="entry name" value="HAD superfamily/HAD-like"/>
    <property type="match status" value="1"/>
</dbReference>
<dbReference type="Gene3D" id="1.10.150.240">
    <property type="entry name" value="Putative phosphatase, domain 2"/>
    <property type="match status" value="1"/>
</dbReference>
<comment type="caution">
    <text evidence="2">The sequence shown here is derived from an EMBL/GenBank/DDBJ whole genome shotgun (WGS) entry which is preliminary data.</text>
</comment>
<dbReference type="Pfam" id="PF13419">
    <property type="entry name" value="HAD_2"/>
    <property type="match status" value="1"/>
</dbReference>
<reference evidence="2 3" key="1">
    <citation type="journal article" date="2020" name="New Microbes New Infect">
        <title>Sellimonas caecigallum sp. nov., description and genome sequence of a new member of the Sellimonas genus isolated from the cecum of feral chicken.</title>
        <authorList>
            <person name="Wongkuna S."/>
            <person name="Ghimire S."/>
            <person name="Antony L."/>
            <person name="Chankhamhaengdecha S."/>
            <person name="Janvilisri T."/>
            <person name="Scaria J."/>
        </authorList>
    </citation>
    <scope>NUCLEOTIDE SEQUENCE [LARGE SCALE GENOMIC DNA]</scope>
    <source>
        <strain evidence="2 3">SW451</strain>
    </source>
</reference>
<dbReference type="Gene3D" id="3.40.630.30">
    <property type="match status" value="1"/>
</dbReference>
<proteinExistence type="predicted"/>
<dbReference type="Pfam" id="PF13302">
    <property type="entry name" value="Acetyltransf_3"/>
    <property type="match status" value="1"/>
</dbReference>
<dbReference type="InterPro" id="IPR041492">
    <property type="entry name" value="HAD_2"/>
</dbReference>
<dbReference type="InterPro" id="IPR050155">
    <property type="entry name" value="HAD-like_hydrolase_sf"/>
</dbReference>
<evidence type="ECO:0000313" key="2">
    <source>
        <dbReference type="EMBL" id="MBY0759638.1"/>
    </source>
</evidence>
<dbReference type="NCBIfam" id="TIGR01549">
    <property type="entry name" value="HAD-SF-IA-v1"/>
    <property type="match status" value="1"/>
</dbReference>
<accession>A0ABS7L972</accession>
<dbReference type="PROSITE" id="PS51186">
    <property type="entry name" value="GNAT"/>
    <property type="match status" value="1"/>
</dbReference>
<name>A0ABS7L972_9FIRM</name>
<dbReference type="SUPFAM" id="SSF56784">
    <property type="entry name" value="HAD-like"/>
    <property type="match status" value="1"/>
</dbReference>
<dbReference type="InterPro" id="IPR016181">
    <property type="entry name" value="Acyl_CoA_acyltransferase"/>
</dbReference>
<dbReference type="PANTHER" id="PTHR43434">
    <property type="entry name" value="PHOSPHOGLYCOLATE PHOSPHATASE"/>
    <property type="match status" value="1"/>
</dbReference>
<dbReference type="InterPro" id="IPR023198">
    <property type="entry name" value="PGP-like_dom2"/>
</dbReference>